<feature type="signal peptide" evidence="5">
    <location>
        <begin position="1"/>
        <end position="21"/>
    </location>
</feature>
<evidence type="ECO:0000313" key="7">
    <source>
        <dbReference type="Proteomes" id="UP001107558"/>
    </source>
</evidence>
<keyword evidence="2" id="KW-0677">Repeat</keyword>
<proteinExistence type="predicted"/>
<protein>
    <submittedName>
        <fullName evidence="6">Uncharacterized protein</fullName>
    </submittedName>
</protein>
<evidence type="ECO:0000313" key="6">
    <source>
        <dbReference type="EMBL" id="KAG5667985.1"/>
    </source>
</evidence>
<sequence>MFLNNFLILILIIKFFQISNSVDINCQFHIDEYDTIGQIYSCTVQINLGIKSQNISIDEIHGTHQNDMNNNKVLGFTAKDKNLQYLPVNLSEMFKNLIALRIRLGRLKEIHKSDFEKLLKLKYLNLDLNDIEVLEENLFENNKMLEIIWFEGNQIKSIDSEVFNNLPNLKDLDLSGNICISDRLSNRHEILSFIKKVKNQCFNSDQKIKDLKQNIENFQIENSELKSQNRKLKESLEKLNTEIHELREKNVKNDISALKNEIRIKTQEMLEKSKEFNNRIAKEVQKSSKLQEEIQKMDKKLQQTLNESEYFQEQFKNLTSEKSKLTQEILNLTMSLQSRKQIEIFYQDQLKQLEQENSKIFEELSGVTKDKKKLQTDNHALANKLSLLTQMTSSMSMINETNEDLRDKNAMLVSRVNDSESAYGIILFIFVPIVAFVTLINLVVALKFYRKRNEIKCEHKNENGLLQMKKIDDLY</sequence>
<dbReference type="EMBL" id="JADBJN010000004">
    <property type="protein sequence ID" value="KAG5667985.1"/>
    <property type="molecule type" value="Genomic_DNA"/>
</dbReference>
<keyword evidence="5" id="KW-0732">Signal</keyword>
<feature type="chain" id="PRO_5039915098" evidence="5">
    <location>
        <begin position="22"/>
        <end position="475"/>
    </location>
</feature>
<dbReference type="SUPFAM" id="SSF52058">
    <property type="entry name" value="L domain-like"/>
    <property type="match status" value="1"/>
</dbReference>
<keyword evidence="4" id="KW-1133">Transmembrane helix</keyword>
<keyword evidence="3" id="KW-0175">Coiled coil</keyword>
<evidence type="ECO:0000256" key="4">
    <source>
        <dbReference type="SAM" id="Phobius"/>
    </source>
</evidence>
<accession>A0A9J6BDN5</accession>
<dbReference type="PANTHER" id="PTHR45617:SF181">
    <property type="entry name" value="LP04042P"/>
    <property type="match status" value="1"/>
</dbReference>
<evidence type="ECO:0000256" key="3">
    <source>
        <dbReference type="SAM" id="Coils"/>
    </source>
</evidence>
<gene>
    <name evidence="6" type="ORF">PVAND_015942</name>
</gene>
<dbReference type="InterPro" id="IPR025875">
    <property type="entry name" value="Leu-rich_rpt_4"/>
</dbReference>
<feature type="transmembrane region" description="Helical" evidence="4">
    <location>
        <begin position="422"/>
        <end position="446"/>
    </location>
</feature>
<dbReference type="OrthoDB" id="1600340at2759"/>
<name>A0A9J6BDN5_POLVA</name>
<evidence type="ECO:0000256" key="2">
    <source>
        <dbReference type="ARBA" id="ARBA00022737"/>
    </source>
</evidence>
<comment type="caution">
    <text evidence="6">The sequence shown here is derived from an EMBL/GenBank/DDBJ whole genome shotgun (WGS) entry which is preliminary data.</text>
</comment>
<keyword evidence="7" id="KW-1185">Reference proteome</keyword>
<evidence type="ECO:0000256" key="1">
    <source>
        <dbReference type="ARBA" id="ARBA00022614"/>
    </source>
</evidence>
<organism evidence="6 7">
    <name type="scientific">Polypedilum vanderplanki</name>
    <name type="common">Sleeping chironomid midge</name>
    <dbReference type="NCBI Taxonomy" id="319348"/>
    <lineage>
        <taxon>Eukaryota</taxon>
        <taxon>Metazoa</taxon>
        <taxon>Ecdysozoa</taxon>
        <taxon>Arthropoda</taxon>
        <taxon>Hexapoda</taxon>
        <taxon>Insecta</taxon>
        <taxon>Pterygota</taxon>
        <taxon>Neoptera</taxon>
        <taxon>Endopterygota</taxon>
        <taxon>Diptera</taxon>
        <taxon>Nematocera</taxon>
        <taxon>Chironomoidea</taxon>
        <taxon>Chironomidae</taxon>
        <taxon>Chironominae</taxon>
        <taxon>Polypedilum</taxon>
        <taxon>Polypedilum</taxon>
    </lineage>
</organism>
<dbReference type="Proteomes" id="UP001107558">
    <property type="component" value="Chromosome 4"/>
</dbReference>
<feature type="coiled-coil region" evidence="3">
    <location>
        <begin position="194"/>
        <end position="307"/>
    </location>
</feature>
<dbReference type="AlphaFoldDB" id="A0A9J6BDN5"/>
<dbReference type="Gene3D" id="3.80.10.10">
    <property type="entry name" value="Ribonuclease Inhibitor"/>
    <property type="match status" value="1"/>
</dbReference>
<keyword evidence="4" id="KW-0812">Transmembrane</keyword>
<dbReference type="PANTHER" id="PTHR45617">
    <property type="entry name" value="LEUCINE RICH REPEAT FAMILY PROTEIN"/>
    <property type="match status" value="1"/>
</dbReference>
<reference evidence="6" key="1">
    <citation type="submission" date="2021-03" db="EMBL/GenBank/DDBJ databases">
        <title>Chromosome level genome of the anhydrobiotic midge Polypedilum vanderplanki.</title>
        <authorList>
            <person name="Yoshida Y."/>
            <person name="Kikawada T."/>
            <person name="Gusev O."/>
        </authorList>
    </citation>
    <scope>NUCLEOTIDE SEQUENCE</scope>
    <source>
        <strain evidence="6">NIAS01</strain>
        <tissue evidence="6">Whole body or cell culture</tissue>
    </source>
</reference>
<dbReference type="InterPro" id="IPR032675">
    <property type="entry name" value="LRR_dom_sf"/>
</dbReference>
<dbReference type="Pfam" id="PF12799">
    <property type="entry name" value="LRR_4"/>
    <property type="match status" value="1"/>
</dbReference>
<keyword evidence="1" id="KW-0433">Leucine-rich repeat</keyword>
<keyword evidence="4" id="KW-0472">Membrane</keyword>
<evidence type="ECO:0000256" key="5">
    <source>
        <dbReference type="SAM" id="SignalP"/>
    </source>
</evidence>